<dbReference type="PRINTS" id="PR00784">
    <property type="entry name" value="MTUNCOUPLING"/>
</dbReference>
<dbReference type="SUPFAM" id="SSF48300">
    <property type="entry name" value="Ribosomal protein L7/12, oligomerisation (N-terminal) domain"/>
    <property type="match status" value="1"/>
</dbReference>
<evidence type="ECO:0000313" key="15">
    <source>
        <dbReference type="Proteomes" id="UP000823872"/>
    </source>
</evidence>
<dbReference type="Pfam" id="PF16320">
    <property type="entry name" value="Ribosomal_L12_N"/>
    <property type="match status" value="1"/>
</dbReference>
<accession>A0ABI7ZN58</accession>
<evidence type="ECO:0000256" key="12">
    <source>
        <dbReference type="RuleBase" id="RU000488"/>
    </source>
</evidence>
<dbReference type="InterPro" id="IPR050391">
    <property type="entry name" value="Mito_Metabolite_Transporter"/>
</dbReference>
<dbReference type="InterPro" id="IPR018108">
    <property type="entry name" value="MCP_transmembrane"/>
</dbReference>
<feature type="repeat" description="Solcar" evidence="11">
    <location>
        <begin position="124"/>
        <end position="217"/>
    </location>
</feature>
<name>A0ABI7ZN58_FELCA</name>
<comment type="subcellular location">
    <subcellularLocation>
        <location evidence="1">Membrane</location>
        <topology evidence="1">Multi-pass membrane protein</topology>
    </subcellularLocation>
</comment>
<evidence type="ECO:0000256" key="11">
    <source>
        <dbReference type="PROSITE-ProRule" id="PRU00282"/>
    </source>
</evidence>
<keyword evidence="6" id="KW-0677">Repeat</keyword>
<evidence type="ECO:0000256" key="3">
    <source>
        <dbReference type="ARBA" id="ARBA00007197"/>
    </source>
</evidence>
<keyword evidence="10" id="KW-0687">Ribonucleoprotein</keyword>
<protein>
    <recommendedName>
        <fullName evidence="13">Large ribosomal subunit protein bL12 oligomerization domain-containing protein</fullName>
    </recommendedName>
</protein>
<dbReference type="Gene3D" id="1.50.40.10">
    <property type="entry name" value="Mitochondrial carrier domain"/>
    <property type="match status" value="1"/>
</dbReference>
<feature type="repeat" description="Solcar" evidence="11">
    <location>
        <begin position="326"/>
        <end position="409"/>
    </location>
</feature>
<evidence type="ECO:0000256" key="1">
    <source>
        <dbReference type="ARBA" id="ARBA00004141"/>
    </source>
</evidence>
<evidence type="ECO:0000256" key="4">
    <source>
        <dbReference type="ARBA" id="ARBA00022448"/>
    </source>
</evidence>
<dbReference type="PANTHER" id="PTHR45618">
    <property type="entry name" value="MITOCHONDRIAL DICARBOXYLATE CARRIER-RELATED"/>
    <property type="match status" value="1"/>
</dbReference>
<reference evidence="14" key="2">
    <citation type="submission" date="2025-08" db="UniProtKB">
        <authorList>
            <consortium name="Ensembl"/>
        </authorList>
    </citation>
    <scope>IDENTIFICATION</scope>
    <source>
        <strain evidence="14">breed Abyssinian</strain>
    </source>
</reference>
<dbReference type="InterPro" id="IPR023395">
    <property type="entry name" value="MCP_dom_sf"/>
</dbReference>
<evidence type="ECO:0000256" key="10">
    <source>
        <dbReference type="ARBA" id="ARBA00023274"/>
    </source>
</evidence>
<evidence type="ECO:0000256" key="5">
    <source>
        <dbReference type="ARBA" id="ARBA00022692"/>
    </source>
</evidence>
<reference evidence="14 15" key="1">
    <citation type="submission" date="2021-02" db="EMBL/GenBank/DDBJ databases">
        <title>Safari Cat Assemblies.</title>
        <authorList>
            <person name="Bredemeyer K.R."/>
            <person name="Murphy W.J."/>
        </authorList>
    </citation>
    <scope>NUCLEOTIDE SEQUENCE [LARGE SCALE GENOMIC DNA]</scope>
</reference>
<keyword evidence="9 11" id="KW-0472">Membrane</keyword>
<feature type="repeat" description="Solcar" evidence="11">
    <location>
        <begin position="230"/>
        <end position="317"/>
    </location>
</feature>
<reference evidence="14" key="3">
    <citation type="submission" date="2025-09" db="UniProtKB">
        <authorList>
            <consortium name="Ensembl"/>
        </authorList>
    </citation>
    <scope>IDENTIFICATION</scope>
    <source>
        <strain evidence="14">breed Abyssinian</strain>
    </source>
</reference>
<keyword evidence="8" id="KW-1133">Transmembrane helix</keyword>
<comment type="similarity">
    <text evidence="2 12">Belongs to the mitochondrial carrier (TC 2.A.29) family.</text>
</comment>
<keyword evidence="5 11" id="KW-0812">Transmembrane</keyword>
<evidence type="ECO:0000259" key="13">
    <source>
        <dbReference type="Pfam" id="PF16320"/>
    </source>
</evidence>
<evidence type="ECO:0000256" key="2">
    <source>
        <dbReference type="ARBA" id="ARBA00006375"/>
    </source>
</evidence>
<dbReference type="InterPro" id="IPR036235">
    <property type="entry name" value="Ribosomal_bL12_oligo_N_sf"/>
</dbReference>
<evidence type="ECO:0000256" key="6">
    <source>
        <dbReference type="ARBA" id="ARBA00022737"/>
    </source>
</evidence>
<evidence type="ECO:0000256" key="7">
    <source>
        <dbReference type="ARBA" id="ARBA00022980"/>
    </source>
</evidence>
<dbReference type="InterPro" id="IPR008932">
    <property type="entry name" value="Ribosomal_bL12_oligo"/>
</dbReference>
<organism evidence="14 15">
    <name type="scientific">Felis catus</name>
    <name type="common">Cat</name>
    <name type="synonym">Felis silvestris catus</name>
    <dbReference type="NCBI Taxonomy" id="9685"/>
    <lineage>
        <taxon>Eukaryota</taxon>
        <taxon>Metazoa</taxon>
        <taxon>Chordata</taxon>
        <taxon>Craniata</taxon>
        <taxon>Vertebrata</taxon>
        <taxon>Euteleostomi</taxon>
        <taxon>Mammalia</taxon>
        <taxon>Eutheria</taxon>
        <taxon>Laurasiatheria</taxon>
        <taxon>Carnivora</taxon>
        <taxon>Feliformia</taxon>
        <taxon>Felidae</taxon>
        <taxon>Felinae</taxon>
        <taxon>Felis</taxon>
    </lineage>
</organism>
<dbReference type="GeneTree" id="ENSGT00940000156783"/>
<dbReference type="SUPFAM" id="SSF103506">
    <property type="entry name" value="Mitochondrial carrier"/>
    <property type="match status" value="1"/>
</dbReference>
<dbReference type="PROSITE" id="PS50920">
    <property type="entry name" value="SOLCAR"/>
    <property type="match status" value="3"/>
</dbReference>
<keyword evidence="4 12" id="KW-0813">Transport</keyword>
<dbReference type="Proteomes" id="UP000823872">
    <property type="component" value="Chromosome E1"/>
</dbReference>
<comment type="similarity">
    <text evidence="3">Belongs to the bacterial ribosomal protein bL12 family.</text>
</comment>
<evidence type="ECO:0000256" key="9">
    <source>
        <dbReference type="ARBA" id="ARBA00023136"/>
    </source>
</evidence>
<dbReference type="InterPro" id="IPR002067">
    <property type="entry name" value="MCP"/>
</dbReference>
<sequence length="416" mass="45641">MLPAAARPFWGPCLRRQGAALRLARQQVPRVCAVRLMRCSSPRMGEALAGAPLDNAPKEYPPKIQQLVQDIASLTLLEISDLNELLKKTLKIQDVGLMPMGGTVPGAAPAAAAPEEAEEDIPRQKERTHFTVRLTEAKPVDKVRLIKEIKNYIQGINLVQVHLQTQQEVKLRMTGMALQVVRSDGVLALYNGLSASLCRQMTYSLTRFAIYESVRDHVTTGSQGPLPFYKKVLLGSISGCIGGFVGTPADMVNVRMQNDVKLEPSQRRNYAHALDGLYRVAREEGLKKLFSGASMAASRGMFVTVGQLSCYDQAKQLVLSTGYLADNIFTHFVASFIAGGCATVLCQPLDVLKTRLMNSKGEYKGVFHCAVETAKLGPLAFYKGLVPAGIRLMPHTVLTFVFLEQLRKHFGLKVLS</sequence>
<keyword evidence="7" id="KW-0689">Ribosomal protein</keyword>
<feature type="domain" description="Large ribosomal subunit protein bL12 oligomerization" evidence="13">
    <location>
        <begin position="63"/>
        <end position="113"/>
    </location>
</feature>
<dbReference type="Gene3D" id="1.20.5.710">
    <property type="entry name" value="Single helix bin"/>
    <property type="match status" value="1"/>
</dbReference>
<evidence type="ECO:0000256" key="8">
    <source>
        <dbReference type="ARBA" id="ARBA00022989"/>
    </source>
</evidence>
<proteinExistence type="inferred from homology"/>
<gene>
    <name evidence="14" type="primary">MRPL12</name>
</gene>
<evidence type="ECO:0000313" key="14">
    <source>
        <dbReference type="Ensembl" id="ENSFCTP00005048524.1"/>
    </source>
</evidence>
<keyword evidence="15" id="KW-1185">Reference proteome</keyword>
<dbReference type="Ensembl" id="ENSFCTT00005067490.1">
    <property type="protein sequence ID" value="ENSFCTP00005048524.1"/>
    <property type="gene ID" value="ENSFCTG00005023573.1"/>
</dbReference>
<dbReference type="Pfam" id="PF00153">
    <property type="entry name" value="Mito_carr"/>
    <property type="match status" value="3"/>
</dbReference>